<dbReference type="EMBL" id="LVEO01000029">
    <property type="protein sequence ID" value="OCB68871.1"/>
    <property type="molecule type" value="Genomic_DNA"/>
</dbReference>
<dbReference type="Pfam" id="PF04402">
    <property type="entry name" value="SIMPL"/>
    <property type="match status" value="1"/>
</dbReference>
<proteinExistence type="predicted"/>
<dbReference type="EMBL" id="BJVF01000002">
    <property type="protein sequence ID" value="GEL11055.1"/>
    <property type="molecule type" value="Genomic_DNA"/>
</dbReference>
<evidence type="ECO:0000313" key="2">
    <source>
        <dbReference type="EMBL" id="GEL11055.1"/>
    </source>
</evidence>
<reference evidence="3" key="2">
    <citation type="submission" date="2016-03" db="EMBL/GenBank/DDBJ databases">
        <authorList>
            <person name="Ploux O."/>
        </authorList>
    </citation>
    <scope>NUCLEOTIDE SEQUENCE</scope>
    <source>
        <strain evidence="3">NBRC 105008</strain>
    </source>
</reference>
<evidence type="ECO:0000313" key="4">
    <source>
        <dbReference type="EMBL" id="SDJ30572.1"/>
    </source>
</evidence>
<reference evidence="5" key="1">
    <citation type="submission" date="2016-03" db="EMBL/GenBank/DDBJ databases">
        <title>Draft genome sequence of Paenibacillus glacialis DSM 22343.</title>
        <authorList>
            <person name="Shin S.-K."/>
            <person name="Yi H."/>
        </authorList>
    </citation>
    <scope>NUCLEOTIDE SEQUENCE [LARGE SCALE GENOMIC DNA]</scope>
    <source>
        <strain evidence="5">NBRC 105008</strain>
    </source>
</reference>
<dbReference type="Gene3D" id="3.30.70.2970">
    <property type="entry name" value="Protein of unknown function (DUF541), domain 2"/>
    <property type="match status" value="1"/>
</dbReference>
<gene>
    <name evidence="3" type="ORF">FBGL_14915</name>
    <name evidence="2" type="ORF">FGL01_17940</name>
    <name evidence="4" type="ORF">SAMN05192550_1865</name>
</gene>
<dbReference type="STRING" id="551990.SAMN05192550_1865"/>
<dbReference type="AlphaFoldDB" id="A0A1B9DGQ0"/>
<evidence type="ECO:0000313" key="6">
    <source>
        <dbReference type="Proteomes" id="UP000182367"/>
    </source>
</evidence>
<dbReference type="OrthoDB" id="1118849at2"/>
<evidence type="ECO:0008006" key="8">
    <source>
        <dbReference type="Google" id="ProtNLM"/>
    </source>
</evidence>
<feature type="chain" id="PRO_5044556025" description="SIMPL domain-containing protein" evidence="1">
    <location>
        <begin position="21"/>
        <end position="234"/>
    </location>
</feature>
<dbReference type="Proteomes" id="UP000182367">
    <property type="component" value="Unassembled WGS sequence"/>
</dbReference>
<evidence type="ECO:0000313" key="7">
    <source>
        <dbReference type="Proteomes" id="UP000321579"/>
    </source>
</evidence>
<protein>
    <recommendedName>
        <fullName evidence="8">SIMPL domain-containing protein</fullName>
    </recommendedName>
</protein>
<reference evidence="2 7" key="4">
    <citation type="submission" date="2019-07" db="EMBL/GenBank/DDBJ databases">
        <title>Whole genome shotgun sequence of Flavobacterium glycines NBRC 105008.</title>
        <authorList>
            <person name="Hosoyama A."/>
            <person name="Uohara A."/>
            <person name="Ohji S."/>
            <person name="Ichikawa N."/>
        </authorList>
    </citation>
    <scope>NUCLEOTIDE SEQUENCE [LARGE SCALE GENOMIC DNA]</scope>
    <source>
        <strain evidence="2 7">NBRC 105008</strain>
    </source>
</reference>
<reference evidence="4 6" key="3">
    <citation type="submission" date="2016-10" db="EMBL/GenBank/DDBJ databases">
        <authorList>
            <person name="Varghese N."/>
            <person name="Submissions S."/>
        </authorList>
    </citation>
    <scope>NUCLEOTIDE SEQUENCE [LARGE SCALE GENOMIC DNA]</scope>
    <source>
        <strain evidence="4 6">Gm-149</strain>
    </source>
</reference>
<dbReference type="RefSeq" id="WP_066329785.1">
    <property type="nucleotide sequence ID" value="NZ_BJVF01000002.1"/>
</dbReference>
<keyword evidence="1" id="KW-0732">Signal</keyword>
<dbReference type="Gene3D" id="3.30.110.170">
    <property type="entry name" value="Protein of unknown function (DUF541), domain 1"/>
    <property type="match status" value="1"/>
</dbReference>
<organism evidence="3 5">
    <name type="scientific">Flavobacterium glycines</name>
    <dbReference type="NCBI Taxonomy" id="551990"/>
    <lineage>
        <taxon>Bacteria</taxon>
        <taxon>Pseudomonadati</taxon>
        <taxon>Bacteroidota</taxon>
        <taxon>Flavobacteriia</taxon>
        <taxon>Flavobacteriales</taxon>
        <taxon>Flavobacteriaceae</taxon>
        <taxon>Flavobacterium</taxon>
    </lineage>
</organism>
<evidence type="ECO:0000256" key="1">
    <source>
        <dbReference type="SAM" id="SignalP"/>
    </source>
</evidence>
<name>A0A1B9DGQ0_9FLAO</name>
<keyword evidence="6" id="KW-1185">Reference proteome</keyword>
<feature type="signal peptide" evidence="1">
    <location>
        <begin position="1"/>
        <end position="20"/>
    </location>
</feature>
<dbReference type="Proteomes" id="UP000321579">
    <property type="component" value="Unassembled WGS sequence"/>
</dbReference>
<dbReference type="Proteomes" id="UP000093226">
    <property type="component" value="Unassembled WGS sequence"/>
</dbReference>
<evidence type="ECO:0000313" key="5">
    <source>
        <dbReference type="Proteomes" id="UP000093226"/>
    </source>
</evidence>
<accession>A0A1B9DGQ0</accession>
<dbReference type="InterPro" id="IPR007497">
    <property type="entry name" value="SIMPL/DUF541"/>
</dbReference>
<dbReference type="EMBL" id="FNEO01000002">
    <property type="protein sequence ID" value="SDJ30572.1"/>
    <property type="molecule type" value="Genomic_DNA"/>
</dbReference>
<comment type="caution">
    <text evidence="3">The sequence shown here is derived from an EMBL/GenBank/DDBJ whole genome shotgun (WGS) entry which is preliminary data.</text>
</comment>
<evidence type="ECO:0000313" key="3">
    <source>
        <dbReference type="EMBL" id="OCB68871.1"/>
    </source>
</evidence>
<sequence length="234" mass="26324">MKKILILTILLIFSKSFSQSKNFIDQAYLETEVEVDTLIVPDKIYLTITLNESDTKNKKSTEELENSMHKVLKSLNIDTEKDLSLVDFSSDLKKYLFSSQNILKTKMYSLLLRDAVTAGKVLAELEKSDISNVSIEKTEYSKAEQLLPELKAKAIIKAKESAEKMVKPLNQKIGKAIYISDLTFSISNQLQGKVAGIQIRGASSIYGARESEPILIEFNKIKFSSKVSVKFILD</sequence>